<dbReference type="Proteomes" id="UP000030744">
    <property type="component" value="Unassembled WGS sequence"/>
</dbReference>
<dbReference type="VEuPathDB" id="ToxoDB:EMH_0040420"/>
<feature type="compositionally biased region" description="Basic and acidic residues" evidence="1">
    <location>
        <begin position="134"/>
        <end position="147"/>
    </location>
</feature>
<keyword evidence="3" id="KW-1185">Reference proteome</keyword>
<protein>
    <recommendedName>
        <fullName evidence="4">Chromo domain-containing protein</fullName>
    </recommendedName>
</protein>
<reference evidence="2" key="2">
    <citation type="submission" date="2013-10" db="EMBL/GenBank/DDBJ databases">
        <authorList>
            <person name="Aslett M."/>
        </authorList>
    </citation>
    <scope>NUCLEOTIDE SEQUENCE [LARGE SCALE GENOMIC DNA]</scope>
    <source>
        <strain evidence="2">Houghton</strain>
    </source>
</reference>
<feature type="compositionally biased region" description="Low complexity" evidence="1">
    <location>
        <begin position="149"/>
        <end position="164"/>
    </location>
</feature>
<accession>U6JSK3</accession>
<evidence type="ECO:0000313" key="3">
    <source>
        <dbReference type="Proteomes" id="UP000030744"/>
    </source>
</evidence>
<dbReference type="Gene3D" id="2.40.50.40">
    <property type="match status" value="1"/>
</dbReference>
<proteinExistence type="predicted"/>
<dbReference type="GeneID" id="25378786"/>
<dbReference type="AlphaFoldDB" id="U6JSK3"/>
<dbReference type="RefSeq" id="XP_013350958.1">
    <property type="nucleotide sequence ID" value="XM_013495504.1"/>
</dbReference>
<evidence type="ECO:0000313" key="2">
    <source>
        <dbReference type="EMBL" id="CDJ28384.1"/>
    </source>
</evidence>
<gene>
    <name evidence="2" type="ORF">EMH_0040420</name>
</gene>
<feature type="region of interest" description="Disordered" evidence="1">
    <location>
        <begin position="126"/>
        <end position="164"/>
    </location>
</feature>
<sequence length="189" mass="22206">MGWTVRSRVNALAYIIDLPSTWRCHHTINVGFLKQLRESPRFPRTLARKQQQRPRELPRLEDTEILEVRITSRRGHRKREYYVKWPGTRDPEWVSEDRVRGRRRPGVAGRVIPTTMASLFRRCRGTMAAARQPPHRDSPFENGHRCGEQQQQQQQQRQQQQQQQQSIKFHMTICARGRTLFADGGADVA</sequence>
<reference evidence="2" key="1">
    <citation type="submission" date="2013-10" db="EMBL/GenBank/DDBJ databases">
        <title>Genomic analysis of the causative agents of coccidiosis in chickens.</title>
        <authorList>
            <person name="Reid A.J."/>
            <person name="Blake D."/>
            <person name="Billington K."/>
            <person name="Browne H."/>
            <person name="Dunn M."/>
            <person name="Hung S."/>
            <person name="Kawahara F."/>
            <person name="Miranda-Saavedra D."/>
            <person name="Mourier T."/>
            <person name="Nagra H."/>
            <person name="Otto T.D."/>
            <person name="Rawlings N."/>
            <person name="Sanchez A."/>
            <person name="Sanders M."/>
            <person name="Subramaniam C."/>
            <person name="Tay Y."/>
            <person name="Dear P."/>
            <person name="Doerig C."/>
            <person name="Gruber A."/>
            <person name="Parkinson J."/>
            <person name="Shirley M."/>
            <person name="Wan K.L."/>
            <person name="Berriman M."/>
            <person name="Tomley F."/>
            <person name="Pain A."/>
        </authorList>
    </citation>
    <scope>NUCLEOTIDE SEQUENCE [LARGE SCALE GENOMIC DNA]</scope>
    <source>
        <strain evidence="2">Houghton</strain>
    </source>
</reference>
<name>U6JSK3_9EIME</name>
<evidence type="ECO:0008006" key="4">
    <source>
        <dbReference type="Google" id="ProtNLM"/>
    </source>
</evidence>
<organism evidence="2 3">
    <name type="scientific">Eimeria mitis</name>
    <dbReference type="NCBI Taxonomy" id="44415"/>
    <lineage>
        <taxon>Eukaryota</taxon>
        <taxon>Sar</taxon>
        <taxon>Alveolata</taxon>
        <taxon>Apicomplexa</taxon>
        <taxon>Conoidasida</taxon>
        <taxon>Coccidia</taxon>
        <taxon>Eucoccidiorida</taxon>
        <taxon>Eimeriorina</taxon>
        <taxon>Eimeriidae</taxon>
        <taxon>Eimeria</taxon>
    </lineage>
</organism>
<evidence type="ECO:0000256" key="1">
    <source>
        <dbReference type="SAM" id="MobiDB-lite"/>
    </source>
</evidence>
<dbReference type="EMBL" id="HG681344">
    <property type="protein sequence ID" value="CDJ28384.1"/>
    <property type="molecule type" value="Genomic_DNA"/>
</dbReference>
<dbReference type="OrthoDB" id="167591at2759"/>